<evidence type="ECO:0000313" key="2">
    <source>
        <dbReference type="EMBL" id="ODA29962.1"/>
    </source>
</evidence>
<organism evidence="2 3">
    <name type="scientific">Planctopirus hydrillae</name>
    <dbReference type="NCBI Taxonomy" id="1841610"/>
    <lineage>
        <taxon>Bacteria</taxon>
        <taxon>Pseudomonadati</taxon>
        <taxon>Planctomycetota</taxon>
        <taxon>Planctomycetia</taxon>
        <taxon>Planctomycetales</taxon>
        <taxon>Planctomycetaceae</taxon>
        <taxon>Planctopirus</taxon>
    </lineage>
</organism>
<dbReference type="Gene3D" id="1.10.10.10">
    <property type="entry name" value="Winged helix-like DNA-binding domain superfamily/Winged helix DNA-binding domain"/>
    <property type="match status" value="1"/>
</dbReference>
<dbReference type="EMBL" id="LYDR01000116">
    <property type="protein sequence ID" value="ODA29962.1"/>
    <property type="molecule type" value="Genomic_DNA"/>
</dbReference>
<comment type="caution">
    <text evidence="2">The sequence shown here is derived from an EMBL/GenBank/DDBJ whole genome shotgun (WGS) entry which is preliminary data.</text>
</comment>
<dbReference type="Pfam" id="PF12802">
    <property type="entry name" value="MarR_2"/>
    <property type="match status" value="1"/>
</dbReference>
<dbReference type="PROSITE" id="PS50995">
    <property type="entry name" value="HTH_MARR_2"/>
    <property type="match status" value="1"/>
</dbReference>
<accession>A0A1C3E9N8</accession>
<dbReference type="InterPro" id="IPR036388">
    <property type="entry name" value="WH-like_DNA-bd_sf"/>
</dbReference>
<dbReference type="PRINTS" id="PR00598">
    <property type="entry name" value="HTHMARR"/>
</dbReference>
<dbReference type="InterPro" id="IPR000835">
    <property type="entry name" value="HTH_MarR-typ"/>
</dbReference>
<dbReference type="STRING" id="1841610.A6X21_06365"/>
<gene>
    <name evidence="2" type="ORF">A6X21_06365</name>
</gene>
<dbReference type="Proteomes" id="UP000094828">
    <property type="component" value="Unassembled WGS sequence"/>
</dbReference>
<sequence length="167" mass="19395">MEHLPITPMLSADQVLELLFRTSHVLKMELDSQLGEWNMTEARHGLMKLLVDRHPDGLLQTELARLLMQSESNISMLVDRLQADGILERITPKGDRRKRLLCLTPAGLELWNVVEHVRQRWAESCFRSLGEDRKIQLGIWLKSILREVRPEEVPALPAARFWRREAS</sequence>
<proteinExistence type="predicted"/>
<protein>
    <recommendedName>
        <fullName evidence="1">HTH marR-type domain-containing protein</fullName>
    </recommendedName>
</protein>
<feature type="domain" description="HTH marR-type" evidence="1">
    <location>
        <begin position="12"/>
        <end position="146"/>
    </location>
</feature>
<dbReference type="PANTHER" id="PTHR33164">
    <property type="entry name" value="TRANSCRIPTIONAL REGULATOR, MARR FAMILY"/>
    <property type="match status" value="1"/>
</dbReference>
<evidence type="ECO:0000259" key="1">
    <source>
        <dbReference type="PROSITE" id="PS50995"/>
    </source>
</evidence>
<dbReference type="InterPro" id="IPR036390">
    <property type="entry name" value="WH_DNA-bd_sf"/>
</dbReference>
<dbReference type="InterPro" id="IPR039422">
    <property type="entry name" value="MarR/SlyA-like"/>
</dbReference>
<dbReference type="GO" id="GO:0006950">
    <property type="term" value="P:response to stress"/>
    <property type="evidence" value="ECO:0007669"/>
    <property type="project" value="TreeGrafter"/>
</dbReference>
<dbReference type="SMART" id="SM00347">
    <property type="entry name" value="HTH_MARR"/>
    <property type="match status" value="1"/>
</dbReference>
<name>A0A1C3E9N8_9PLAN</name>
<dbReference type="SUPFAM" id="SSF46785">
    <property type="entry name" value="Winged helix' DNA-binding domain"/>
    <property type="match status" value="1"/>
</dbReference>
<reference evidence="2 3" key="1">
    <citation type="submission" date="2016-05" db="EMBL/GenBank/DDBJ databases">
        <title>Genomic and physiological characterization of Planctopirus sp. isolated from fresh water lake.</title>
        <authorList>
            <person name="Subhash Y."/>
            <person name="Ramana C."/>
        </authorList>
    </citation>
    <scope>NUCLEOTIDE SEQUENCE [LARGE SCALE GENOMIC DNA]</scope>
    <source>
        <strain evidence="2 3">JC280</strain>
    </source>
</reference>
<keyword evidence="3" id="KW-1185">Reference proteome</keyword>
<dbReference type="AlphaFoldDB" id="A0A1C3E9N8"/>
<dbReference type="PANTHER" id="PTHR33164:SF43">
    <property type="entry name" value="HTH-TYPE TRANSCRIPTIONAL REPRESSOR YETL"/>
    <property type="match status" value="1"/>
</dbReference>
<evidence type="ECO:0000313" key="3">
    <source>
        <dbReference type="Proteomes" id="UP000094828"/>
    </source>
</evidence>
<dbReference type="RefSeq" id="WP_068848831.1">
    <property type="nucleotide sequence ID" value="NZ_LYDR01000116.1"/>
</dbReference>
<dbReference type="OrthoDB" id="212733at2"/>
<dbReference type="GO" id="GO:0003700">
    <property type="term" value="F:DNA-binding transcription factor activity"/>
    <property type="evidence" value="ECO:0007669"/>
    <property type="project" value="InterPro"/>
</dbReference>